<reference evidence="7 8" key="1">
    <citation type="journal article" date="2019" name="Nat. Ecol. Evol.">
        <title>Megaphylogeny resolves global patterns of mushroom evolution.</title>
        <authorList>
            <person name="Varga T."/>
            <person name="Krizsan K."/>
            <person name="Foldi C."/>
            <person name="Dima B."/>
            <person name="Sanchez-Garcia M."/>
            <person name="Sanchez-Ramirez S."/>
            <person name="Szollosi G.J."/>
            <person name="Szarkandi J.G."/>
            <person name="Papp V."/>
            <person name="Albert L."/>
            <person name="Andreopoulos W."/>
            <person name="Angelini C."/>
            <person name="Antonin V."/>
            <person name="Barry K.W."/>
            <person name="Bougher N.L."/>
            <person name="Buchanan P."/>
            <person name="Buyck B."/>
            <person name="Bense V."/>
            <person name="Catcheside P."/>
            <person name="Chovatia M."/>
            <person name="Cooper J."/>
            <person name="Damon W."/>
            <person name="Desjardin D."/>
            <person name="Finy P."/>
            <person name="Geml J."/>
            <person name="Haridas S."/>
            <person name="Hughes K."/>
            <person name="Justo A."/>
            <person name="Karasinski D."/>
            <person name="Kautmanova I."/>
            <person name="Kiss B."/>
            <person name="Kocsube S."/>
            <person name="Kotiranta H."/>
            <person name="LaButti K.M."/>
            <person name="Lechner B.E."/>
            <person name="Liimatainen K."/>
            <person name="Lipzen A."/>
            <person name="Lukacs Z."/>
            <person name="Mihaltcheva S."/>
            <person name="Morgado L.N."/>
            <person name="Niskanen T."/>
            <person name="Noordeloos M.E."/>
            <person name="Ohm R.A."/>
            <person name="Ortiz-Santana B."/>
            <person name="Ovrebo C."/>
            <person name="Racz N."/>
            <person name="Riley R."/>
            <person name="Savchenko A."/>
            <person name="Shiryaev A."/>
            <person name="Soop K."/>
            <person name="Spirin V."/>
            <person name="Szebenyi C."/>
            <person name="Tomsovsky M."/>
            <person name="Tulloss R.E."/>
            <person name="Uehling J."/>
            <person name="Grigoriev I.V."/>
            <person name="Vagvolgyi C."/>
            <person name="Papp T."/>
            <person name="Martin F.M."/>
            <person name="Miettinen O."/>
            <person name="Hibbett D.S."/>
            <person name="Nagy L.G."/>
        </authorList>
    </citation>
    <scope>NUCLEOTIDE SEQUENCE [LARGE SCALE GENOMIC DNA]</scope>
    <source>
        <strain evidence="7 8">FP101781</strain>
    </source>
</reference>
<evidence type="ECO:0000313" key="7">
    <source>
        <dbReference type="EMBL" id="TEB38462.1"/>
    </source>
</evidence>
<comment type="similarity">
    <text evidence="2">Belongs to the mitochondrion-specific ribosomal protein mS33 family.</text>
</comment>
<dbReference type="OrthoDB" id="3023006at2759"/>
<protein>
    <recommendedName>
        <fullName evidence="6">Small ribosomal subunit protein mS33</fullName>
    </recommendedName>
</protein>
<evidence type="ECO:0000256" key="2">
    <source>
        <dbReference type="ARBA" id="ARBA00008970"/>
    </source>
</evidence>
<evidence type="ECO:0000256" key="4">
    <source>
        <dbReference type="ARBA" id="ARBA00023128"/>
    </source>
</evidence>
<comment type="caution">
    <text evidence="7">The sequence shown here is derived from an EMBL/GenBank/DDBJ whole genome shotgun (WGS) entry which is preliminary data.</text>
</comment>
<dbReference type="Proteomes" id="UP000298030">
    <property type="component" value="Unassembled WGS sequence"/>
</dbReference>
<dbReference type="GO" id="GO:1990904">
    <property type="term" value="C:ribonucleoprotein complex"/>
    <property type="evidence" value="ECO:0007669"/>
    <property type="project" value="UniProtKB-KW"/>
</dbReference>
<dbReference type="InterPro" id="IPR032675">
    <property type="entry name" value="LRR_dom_sf"/>
</dbReference>
<dbReference type="STRING" id="71717.A0A4Y7TXX2"/>
<keyword evidence="3" id="KW-0689">Ribosomal protein</keyword>
<comment type="subcellular location">
    <subcellularLocation>
        <location evidence="1">Mitochondrion</location>
    </subcellularLocation>
</comment>
<sequence>MSAAVSSSRMQALLKLRSSIFQTAWNPTGIRTGAKYIRKNLRGPAMVAYYPIRLNLARIARQVPELELVDEDEQERLEDVAAKRKRGKGAPKKAKDKCTSMQVNYRRVANLMISSSTISQAGQEAVKQCRQDIIGTFHACGVAHERHDSIQLDTPPYLAHILSLNVIHSHSRMTTATTAGVVLVDYRPILVQVTQTLPPEVYSQIVTLLRPYGGKRVPRHILPVENTLSHVSSSWRSLALSDTKSWELIEVYSPKTLTRALAYAERSGDAAVHLRVDLYDYEARVIRRVKKLQAKVQWGAKEMENQLRREWEEVNRKHQNFVDALKGLLSQVGRRCKSIVVLANRESTARELRFRVDEEEKLLLPISVFTKGADSLHTVSLETPVFPPLSNLTTLFLSNATAEWLSFTDFKSIAAEAVSLQNLSLSSKSALGYSRHSLWPIHNDAPAVLMPSLRALKLSDEYPGITVKALLSIDAPGLTSLWVRGTASSMRGFFDAPQIINAASTDGKFPQLEYLTLEAVPGSLHVARLREAMCRVVDARKGMGGEVLVPRILGDRDGSDFLNEVGVVEEFDLTVDGEERKKSVKTEYREPWWLLSLQRTLDGIGNALIFVLL</sequence>
<accession>A0A4Y7TXX2</accession>
<evidence type="ECO:0000256" key="1">
    <source>
        <dbReference type="ARBA" id="ARBA00004173"/>
    </source>
</evidence>
<dbReference type="AlphaFoldDB" id="A0A4Y7TXX2"/>
<keyword evidence="5" id="KW-0687">Ribonucleoprotein</keyword>
<dbReference type="Gene3D" id="3.80.10.10">
    <property type="entry name" value="Ribonuclease Inhibitor"/>
    <property type="match status" value="1"/>
</dbReference>
<dbReference type="GO" id="GO:0005840">
    <property type="term" value="C:ribosome"/>
    <property type="evidence" value="ECO:0007669"/>
    <property type="project" value="UniProtKB-KW"/>
</dbReference>
<dbReference type="EMBL" id="QPFP01000003">
    <property type="protein sequence ID" value="TEB38462.1"/>
    <property type="molecule type" value="Genomic_DNA"/>
</dbReference>
<evidence type="ECO:0000256" key="3">
    <source>
        <dbReference type="ARBA" id="ARBA00022980"/>
    </source>
</evidence>
<gene>
    <name evidence="7" type="ORF">FA13DRAFT_1726138</name>
</gene>
<dbReference type="InterPro" id="IPR013219">
    <property type="entry name" value="Ribosomal_mS33"/>
</dbReference>
<organism evidence="7 8">
    <name type="scientific">Coprinellus micaceus</name>
    <name type="common">Glistening ink-cap mushroom</name>
    <name type="synonym">Coprinus micaceus</name>
    <dbReference type="NCBI Taxonomy" id="71717"/>
    <lineage>
        <taxon>Eukaryota</taxon>
        <taxon>Fungi</taxon>
        <taxon>Dikarya</taxon>
        <taxon>Basidiomycota</taxon>
        <taxon>Agaricomycotina</taxon>
        <taxon>Agaricomycetes</taxon>
        <taxon>Agaricomycetidae</taxon>
        <taxon>Agaricales</taxon>
        <taxon>Agaricineae</taxon>
        <taxon>Psathyrellaceae</taxon>
        <taxon>Coprinellus</taxon>
    </lineage>
</organism>
<keyword evidence="4" id="KW-0496">Mitochondrion</keyword>
<evidence type="ECO:0000256" key="6">
    <source>
        <dbReference type="ARBA" id="ARBA00035132"/>
    </source>
</evidence>
<dbReference type="Pfam" id="PF08293">
    <property type="entry name" value="MRP-S33"/>
    <property type="match status" value="1"/>
</dbReference>
<evidence type="ECO:0000313" key="8">
    <source>
        <dbReference type="Proteomes" id="UP000298030"/>
    </source>
</evidence>
<dbReference type="GO" id="GO:0005739">
    <property type="term" value="C:mitochondrion"/>
    <property type="evidence" value="ECO:0007669"/>
    <property type="project" value="UniProtKB-SubCell"/>
</dbReference>
<evidence type="ECO:0000256" key="5">
    <source>
        <dbReference type="ARBA" id="ARBA00023274"/>
    </source>
</evidence>
<dbReference type="PANTHER" id="PTHR13362:SF2">
    <property type="entry name" value="SMALL RIBOSOMAL SUBUNIT PROTEIN MS33"/>
    <property type="match status" value="1"/>
</dbReference>
<dbReference type="PANTHER" id="PTHR13362">
    <property type="entry name" value="MITOCHONDRIAL RIBOSOMAL PROTEIN S33"/>
    <property type="match status" value="1"/>
</dbReference>
<name>A0A4Y7TXX2_COPMI</name>
<keyword evidence="8" id="KW-1185">Reference proteome</keyword>
<proteinExistence type="inferred from homology"/>